<dbReference type="EMBL" id="JXTI01000017">
    <property type="protein sequence ID" value="KWX15021.1"/>
    <property type="molecule type" value="Genomic_DNA"/>
</dbReference>
<dbReference type="Proteomes" id="UP000070089">
    <property type="component" value="Unassembled WGS sequence"/>
</dbReference>
<comment type="caution">
    <text evidence="1">The sequence shown here is derived from an EMBL/GenBank/DDBJ whole genome shotgun (WGS) entry which is preliminary data.</text>
</comment>
<accession>A0A132NY66</accession>
<organism evidence="1 2">
    <name type="scientific">Giardia duodenalis assemblage B</name>
    <dbReference type="NCBI Taxonomy" id="1394984"/>
    <lineage>
        <taxon>Eukaryota</taxon>
        <taxon>Metamonada</taxon>
        <taxon>Diplomonadida</taxon>
        <taxon>Hexamitidae</taxon>
        <taxon>Giardiinae</taxon>
        <taxon>Giardia</taxon>
    </lineage>
</organism>
<name>A0A132NY66_GIAIN</name>
<dbReference type="AlphaFoldDB" id="A0A132NY66"/>
<dbReference type="VEuPathDB" id="GiardiaDB:QR46_0999"/>
<evidence type="ECO:0000313" key="1">
    <source>
        <dbReference type="EMBL" id="KWX15021.1"/>
    </source>
</evidence>
<reference evidence="1 2" key="1">
    <citation type="journal article" date="2015" name="Mol. Biochem. Parasitol.">
        <title>Identification of polymorphic genes for use in assemblage B genotyping assays through comparative genomics of multiple assemblage B Giardia duodenalis isolates.</title>
        <authorList>
            <person name="Wielinga C."/>
            <person name="Thompson R.C."/>
            <person name="Monis P."/>
            <person name="Ryan U."/>
        </authorList>
    </citation>
    <scope>NUCLEOTIDE SEQUENCE [LARGE SCALE GENOMIC DNA]</scope>
    <source>
        <strain evidence="1 2">BAH15c1</strain>
    </source>
</reference>
<protein>
    <submittedName>
        <fullName evidence="1">Uncharacterized protein</fullName>
    </submittedName>
</protein>
<gene>
    <name evidence="1" type="ORF">QR46_0999</name>
</gene>
<evidence type="ECO:0000313" key="2">
    <source>
        <dbReference type="Proteomes" id="UP000070089"/>
    </source>
</evidence>
<proteinExistence type="predicted"/>
<sequence length="48" mass="5370">MTLHRPATVDKHQKSALSTVPIMLLCKTPLECLPPAILTLTMPKLTEW</sequence>